<dbReference type="InterPro" id="IPR037009">
    <property type="entry name" value="mRNA_triPase_Cet1_sf"/>
</dbReference>
<comment type="cofactor">
    <cofactor evidence="1 8">
        <name>Mg(2+)</name>
        <dbReference type="ChEBI" id="CHEBI:18420"/>
    </cofactor>
</comment>
<evidence type="ECO:0000256" key="5">
    <source>
        <dbReference type="ARBA" id="ARBA00022801"/>
    </source>
</evidence>
<dbReference type="CDD" id="cd07470">
    <property type="entry name" value="CYTH-like_mRNA_RTPase"/>
    <property type="match status" value="1"/>
</dbReference>
<dbReference type="GO" id="GO:0004651">
    <property type="term" value="F:polynucleotide 5'-phosphatase activity"/>
    <property type="evidence" value="ECO:0007669"/>
    <property type="project" value="UniProtKB-UniRule"/>
</dbReference>
<dbReference type="Pfam" id="PF02940">
    <property type="entry name" value="mRNA_triPase"/>
    <property type="match status" value="1"/>
</dbReference>
<dbReference type="AlphaFoldDB" id="A0A507QWP3"/>
<comment type="function">
    <text evidence="8">First step of mRNA capping. Converts the 5'-triphosphate end of a nascent mRNA chain into a diphosphate end.</text>
</comment>
<dbReference type="GO" id="GO:0031533">
    <property type="term" value="C:mRNA capping enzyme complex"/>
    <property type="evidence" value="ECO:0007669"/>
    <property type="project" value="UniProtKB-UniRule"/>
</dbReference>
<comment type="caution">
    <text evidence="11">The sequence shown here is derived from an EMBL/GenBank/DDBJ whole genome shotgun (WGS) entry which is preliminary data.</text>
</comment>
<keyword evidence="8" id="KW-0506">mRNA capping</keyword>
<dbReference type="EMBL" id="VIFY01000068">
    <property type="protein sequence ID" value="TQB72198.1"/>
    <property type="molecule type" value="Genomic_DNA"/>
</dbReference>
<name>A0A507QWP3_MONPU</name>
<accession>A0A507QWP3</accession>
<sequence>MDLRTIMNSDAAPNPPPRPSPTQPSAPDPIYQRPQHAFAATSPGLSPSAPNPPGYSGLPPQPLPHPSPDRSSSYGSIQSPYQHNSALPLSAGAQSQRGQSPPSTSTTFAPASRDQYYNQQQQQQHRLSFGPPIASPYAPQVISAGIQQQDQQSYFTLQRSHSFQSVPTPSSTSSHLFHPRESPHSAVSQQALHSQQFSPTRRSVSSTPLGPPSTPYARPSPQSSRPRSSGQDSHTIQFSNSEQGQEIPSRDQANNMISPSAKTSLPTQDSRQVGQTSRHHSAETERERTASVSPRTVFTSASRQGSIAGNPEHTSSPWSRQGDMRSQGSPNGSARAASHPVAAAPQTNSSPSPRTVTSNDATGGEYGSTLPRKAGVSPEPRKNSVPHPPKRKKMRYSEPPIFARKSARTKGRCPVIPNPRPPIPKNARSIQQEAWPSRKMSSPSVVSAVKSHPETGPSANSPAPRPPPPVALQDAPLVFWEPSITGFIPYEEITKLICDFLFQHVVLRKDAAASSAGIAAADHGPIVEVEAKLGRLIDMDRGDRLRLPVLTETVVNREDPRLRTSFESSMTLEQHRMMNNFLNEAVKASMPHSNPKRMPISYAHKKERDTFYEVSPNELPPVIRQNLHPRHKPRVRVTTDQRTGEIIAKIVKCRVADMDVYSPRTYVDWRISVNLEMEYDGDVRHLPVLDGMKGGRGGERNKDRMSYRHQAYQIDLTQVAKSEPPAKSDFYHELEIEVSAAEIRHRGQLALAGDPKNQYEELIKGFVDNVRVLARTVPP</sequence>
<comment type="subcellular location">
    <subcellularLocation>
        <location evidence="2 8">Nucleus</location>
    </subcellularLocation>
</comment>
<feature type="compositionally biased region" description="Low complexity" evidence="9">
    <location>
        <begin position="219"/>
        <end position="229"/>
    </location>
</feature>
<feature type="region of interest" description="Disordered" evidence="9">
    <location>
        <begin position="1"/>
        <end position="469"/>
    </location>
</feature>
<comment type="subunit">
    <text evidence="8">Heterodimer. The mRNA-capping enzyme is composed of two separate chains alpha and beta, respectively a mRNA guanylyltransferase and an mRNA 5'-triphosphate monophosphatase.</text>
</comment>
<evidence type="ECO:0000256" key="2">
    <source>
        <dbReference type="ARBA" id="ARBA00004123"/>
    </source>
</evidence>
<comment type="catalytic activity">
    <reaction evidence="7">
        <text>a 5'-end triphospho-ribonucleoside in mRNA + H2O = a 5'-end diphospho-ribonucleoside in mRNA + phosphate + H(+)</text>
        <dbReference type="Rhea" id="RHEA:67004"/>
        <dbReference type="Rhea" id="RHEA-COMP:17164"/>
        <dbReference type="Rhea" id="RHEA-COMP:17165"/>
        <dbReference type="ChEBI" id="CHEBI:15377"/>
        <dbReference type="ChEBI" id="CHEBI:15378"/>
        <dbReference type="ChEBI" id="CHEBI:43474"/>
        <dbReference type="ChEBI" id="CHEBI:167616"/>
        <dbReference type="ChEBI" id="CHEBI:167618"/>
        <dbReference type="EC" id="3.6.1.74"/>
    </reaction>
    <physiologicalReaction direction="left-to-right" evidence="7">
        <dbReference type="Rhea" id="RHEA:67005"/>
    </physiologicalReaction>
</comment>
<comment type="similarity">
    <text evidence="3 8">Belongs to the fungal TPase family.</text>
</comment>
<evidence type="ECO:0000256" key="8">
    <source>
        <dbReference type="RuleBase" id="RU367053"/>
    </source>
</evidence>
<feature type="compositionally biased region" description="Low complexity" evidence="9">
    <location>
        <begin position="333"/>
        <end position="345"/>
    </location>
</feature>
<dbReference type="Proteomes" id="UP000319663">
    <property type="component" value="Unassembled WGS sequence"/>
</dbReference>
<dbReference type="Gene3D" id="3.20.100.10">
    <property type="entry name" value="mRNA triphosphatase Cet1-like"/>
    <property type="match status" value="1"/>
</dbReference>
<feature type="compositionally biased region" description="Polar residues" evidence="9">
    <location>
        <begin position="230"/>
        <end position="276"/>
    </location>
</feature>
<keyword evidence="4 8" id="KW-0507">mRNA processing</keyword>
<keyword evidence="12" id="KW-1185">Reference proteome</keyword>
<evidence type="ECO:0000256" key="1">
    <source>
        <dbReference type="ARBA" id="ARBA00001946"/>
    </source>
</evidence>
<feature type="compositionally biased region" description="Polar residues" evidence="9">
    <location>
        <begin position="145"/>
        <end position="175"/>
    </location>
</feature>
<feature type="compositionally biased region" description="Pro residues" evidence="9">
    <location>
        <begin position="49"/>
        <end position="66"/>
    </location>
</feature>
<evidence type="ECO:0000259" key="10">
    <source>
        <dbReference type="Pfam" id="PF02940"/>
    </source>
</evidence>
<reference evidence="11 12" key="1">
    <citation type="submission" date="2019-06" db="EMBL/GenBank/DDBJ databases">
        <title>Wine fermentation using esterase from Monascus purpureus.</title>
        <authorList>
            <person name="Geng C."/>
            <person name="Zhang Y."/>
        </authorList>
    </citation>
    <scope>NUCLEOTIDE SEQUENCE [LARGE SCALE GENOMIC DNA]</scope>
    <source>
        <strain evidence="11">HQ1</strain>
    </source>
</reference>
<feature type="compositionally biased region" description="Basic and acidic residues" evidence="9">
    <location>
        <begin position="280"/>
        <end position="289"/>
    </location>
</feature>
<dbReference type="GO" id="GO:0006370">
    <property type="term" value="P:7-methylguanosine mRNA capping"/>
    <property type="evidence" value="ECO:0007669"/>
    <property type="project" value="UniProtKB-UniRule"/>
</dbReference>
<proteinExistence type="inferred from homology"/>
<evidence type="ECO:0000256" key="3">
    <source>
        <dbReference type="ARBA" id="ARBA00006345"/>
    </source>
</evidence>
<evidence type="ECO:0000256" key="7">
    <source>
        <dbReference type="ARBA" id="ARBA00047740"/>
    </source>
</evidence>
<dbReference type="FunFam" id="3.20.100.10:FF:000002">
    <property type="entry name" value="mRNA capping nucleoside-triphosphatase, putative"/>
    <property type="match status" value="1"/>
</dbReference>
<dbReference type="PANTHER" id="PTHR28118:SF1">
    <property type="entry name" value="POLYNUCLEOTIDE 5'-TRIPHOSPHATASE CTL1-RELATED"/>
    <property type="match status" value="1"/>
</dbReference>
<feature type="compositionally biased region" description="Polar residues" evidence="9">
    <location>
        <begin position="69"/>
        <end position="109"/>
    </location>
</feature>
<evidence type="ECO:0000256" key="9">
    <source>
        <dbReference type="SAM" id="MobiDB-lite"/>
    </source>
</evidence>
<dbReference type="EC" id="3.6.1.74" evidence="8"/>
<dbReference type="SUPFAM" id="SSF55154">
    <property type="entry name" value="CYTH-like phosphatases"/>
    <property type="match status" value="1"/>
</dbReference>
<feature type="compositionally biased region" description="Polar residues" evidence="9">
    <location>
        <begin position="185"/>
        <end position="208"/>
    </location>
</feature>
<feature type="compositionally biased region" description="Polar residues" evidence="9">
    <location>
        <begin position="290"/>
        <end position="332"/>
    </location>
</feature>
<feature type="compositionally biased region" description="Polar residues" evidence="9">
    <location>
        <begin position="428"/>
        <end position="445"/>
    </location>
</feature>
<evidence type="ECO:0000256" key="6">
    <source>
        <dbReference type="ARBA" id="ARBA00023242"/>
    </source>
</evidence>
<keyword evidence="5 8" id="KW-0378">Hydrolase</keyword>
<dbReference type="InterPro" id="IPR033469">
    <property type="entry name" value="CYTH-like_dom_sf"/>
</dbReference>
<dbReference type="PANTHER" id="PTHR28118">
    <property type="entry name" value="POLYNUCLEOTIDE 5'-TRIPHOSPHATASE-RELATED"/>
    <property type="match status" value="1"/>
</dbReference>
<protein>
    <recommendedName>
        <fullName evidence="8">mRNA-capping enzyme subunit beta</fullName>
        <ecNumber evidence="8">3.6.1.74</ecNumber>
    </recommendedName>
    <alternativeName>
        <fullName evidence="8">mRNA 5'-phosphatase</fullName>
    </alternativeName>
    <alternativeName>
        <fullName evidence="8">mRNA 5'-triphosphate monophosphatase</fullName>
    </alternativeName>
</protein>
<keyword evidence="6 8" id="KW-0539">Nucleus</keyword>
<dbReference type="InterPro" id="IPR040343">
    <property type="entry name" value="Cet1/Ctl1"/>
</dbReference>
<evidence type="ECO:0000313" key="12">
    <source>
        <dbReference type="Proteomes" id="UP000319663"/>
    </source>
</evidence>
<dbReference type="GO" id="GO:0140818">
    <property type="term" value="F:mRNA 5'-triphosphate monophosphatase activity"/>
    <property type="evidence" value="ECO:0007669"/>
    <property type="project" value="UniProtKB-EC"/>
</dbReference>
<feature type="compositionally biased region" description="Polar residues" evidence="9">
    <location>
        <begin position="346"/>
        <end position="361"/>
    </location>
</feature>
<feature type="compositionally biased region" description="Pro residues" evidence="9">
    <location>
        <begin position="13"/>
        <end position="27"/>
    </location>
</feature>
<dbReference type="STRING" id="5098.A0A507QWP3"/>
<feature type="domain" description="mRNA triphosphatase Cet1-like" evidence="10">
    <location>
        <begin position="491"/>
        <end position="738"/>
    </location>
</feature>
<organism evidence="11 12">
    <name type="scientific">Monascus purpureus</name>
    <name type="common">Red mold</name>
    <name type="synonym">Monascus anka</name>
    <dbReference type="NCBI Taxonomy" id="5098"/>
    <lineage>
        <taxon>Eukaryota</taxon>
        <taxon>Fungi</taxon>
        <taxon>Dikarya</taxon>
        <taxon>Ascomycota</taxon>
        <taxon>Pezizomycotina</taxon>
        <taxon>Eurotiomycetes</taxon>
        <taxon>Eurotiomycetidae</taxon>
        <taxon>Eurotiales</taxon>
        <taxon>Aspergillaceae</taxon>
        <taxon>Monascus</taxon>
    </lineage>
</organism>
<evidence type="ECO:0000256" key="4">
    <source>
        <dbReference type="ARBA" id="ARBA00022664"/>
    </source>
</evidence>
<gene>
    <name evidence="11" type="primary">CET1</name>
    <name evidence="11" type="ORF">MPDQ_006996</name>
</gene>
<evidence type="ECO:0000313" key="11">
    <source>
        <dbReference type="EMBL" id="TQB72198.1"/>
    </source>
</evidence>
<feature type="compositionally biased region" description="Low complexity" evidence="9">
    <location>
        <begin position="115"/>
        <end position="124"/>
    </location>
</feature>
<dbReference type="InterPro" id="IPR004206">
    <property type="entry name" value="mRNA_triPase_Cet1"/>
</dbReference>